<gene>
    <name evidence="4" type="ORF">CISIN_1g039682mg</name>
</gene>
<dbReference type="Gene3D" id="3.90.850.10">
    <property type="entry name" value="Fumarylacetoacetase-like, C-terminal domain"/>
    <property type="match status" value="1"/>
</dbReference>
<dbReference type="STRING" id="2711.A0A067DIM1"/>
<dbReference type="AlphaFoldDB" id="A0A067DIM1"/>
<dbReference type="PANTHER" id="PTHR11820:SF7">
    <property type="entry name" value="ACYLPYRUVASE FAHD1, MITOCHONDRIAL"/>
    <property type="match status" value="1"/>
</dbReference>
<dbReference type="SMR" id="A0A067DIM1"/>
<proteinExistence type="inferred from homology"/>
<comment type="similarity">
    <text evidence="1">Belongs to the FAH family.</text>
</comment>
<keyword evidence="2" id="KW-0479">Metal-binding</keyword>
<name>A0A067DIM1_CITSI</name>
<organism evidence="4 5">
    <name type="scientific">Citrus sinensis</name>
    <name type="common">Sweet orange</name>
    <name type="synonym">Citrus aurantium var. sinensis</name>
    <dbReference type="NCBI Taxonomy" id="2711"/>
    <lineage>
        <taxon>Eukaryota</taxon>
        <taxon>Viridiplantae</taxon>
        <taxon>Streptophyta</taxon>
        <taxon>Embryophyta</taxon>
        <taxon>Tracheophyta</taxon>
        <taxon>Spermatophyta</taxon>
        <taxon>Magnoliopsida</taxon>
        <taxon>eudicotyledons</taxon>
        <taxon>Gunneridae</taxon>
        <taxon>Pentapetalae</taxon>
        <taxon>rosids</taxon>
        <taxon>malvids</taxon>
        <taxon>Sapindales</taxon>
        <taxon>Rutaceae</taxon>
        <taxon>Aurantioideae</taxon>
        <taxon>Citrus</taxon>
    </lineage>
</organism>
<dbReference type="EMBL" id="KK787344">
    <property type="protein sequence ID" value="KDO38862.1"/>
    <property type="molecule type" value="Genomic_DNA"/>
</dbReference>
<evidence type="ECO:0000313" key="5">
    <source>
        <dbReference type="Proteomes" id="UP000027120"/>
    </source>
</evidence>
<dbReference type="Pfam" id="PF01557">
    <property type="entry name" value="FAA_hydrolase"/>
    <property type="match status" value="1"/>
</dbReference>
<dbReference type="InterPro" id="IPR036663">
    <property type="entry name" value="Fumarylacetoacetase_C_sf"/>
</dbReference>
<evidence type="ECO:0000256" key="2">
    <source>
        <dbReference type="ARBA" id="ARBA00022723"/>
    </source>
</evidence>
<keyword evidence="5" id="KW-1185">Reference proteome</keyword>
<dbReference type="SUPFAM" id="SSF56529">
    <property type="entry name" value="FAH"/>
    <property type="match status" value="1"/>
</dbReference>
<feature type="domain" description="Fumarylacetoacetase-like C-terminal" evidence="3">
    <location>
        <begin position="1"/>
        <end position="91"/>
    </location>
</feature>
<dbReference type="PANTHER" id="PTHR11820">
    <property type="entry name" value="ACYLPYRUVASE"/>
    <property type="match status" value="1"/>
</dbReference>
<evidence type="ECO:0000313" key="4">
    <source>
        <dbReference type="EMBL" id="KDO38862.1"/>
    </source>
</evidence>
<dbReference type="GO" id="GO:0046872">
    <property type="term" value="F:metal ion binding"/>
    <property type="evidence" value="ECO:0007669"/>
    <property type="project" value="UniProtKB-KW"/>
</dbReference>
<evidence type="ECO:0000256" key="1">
    <source>
        <dbReference type="ARBA" id="ARBA00010211"/>
    </source>
</evidence>
<feature type="non-terminal residue" evidence="4">
    <location>
        <position position="1"/>
    </location>
</feature>
<protein>
    <recommendedName>
        <fullName evidence="3">Fumarylacetoacetase-like C-terminal domain-containing protein</fullName>
    </recommendedName>
</protein>
<dbReference type="GO" id="GO:0003824">
    <property type="term" value="F:catalytic activity"/>
    <property type="evidence" value="ECO:0007669"/>
    <property type="project" value="InterPro"/>
</dbReference>
<reference evidence="4 5" key="1">
    <citation type="submission" date="2014-04" db="EMBL/GenBank/DDBJ databases">
        <authorList>
            <consortium name="International Citrus Genome Consortium"/>
            <person name="Gmitter F."/>
            <person name="Chen C."/>
            <person name="Farmerie W."/>
            <person name="Harkins T."/>
            <person name="Desany B."/>
            <person name="Mohiuddin M."/>
            <person name="Kodira C."/>
            <person name="Borodovsky M."/>
            <person name="Lomsadze A."/>
            <person name="Burns P."/>
            <person name="Jenkins J."/>
            <person name="Prochnik S."/>
            <person name="Shu S."/>
            <person name="Chapman J."/>
            <person name="Pitluck S."/>
            <person name="Schmutz J."/>
            <person name="Rokhsar D."/>
        </authorList>
    </citation>
    <scope>NUCLEOTIDE SEQUENCE</scope>
</reference>
<accession>A0A067DIM1</accession>
<evidence type="ECO:0000259" key="3">
    <source>
        <dbReference type="Pfam" id="PF01557"/>
    </source>
</evidence>
<sequence>AKGQDTFTPISSVLPKSAVPDPYNFELWLKVDREIRQQGSTKDMIFKIPYLISHISSIMTLFEGDVILTGSPQGVGPVKAGQKTTAGIAGLLVVRFDNKKRRRPGSA</sequence>
<dbReference type="Proteomes" id="UP000027120">
    <property type="component" value="Unassembled WGS sequence"/>
</dbReference>
<dbReference type="InterPro" id="IPR011234">
    <property type="entry name" value="Fumarylacetoacetase-like_C"/>
</dbReference>